<dbReference type="SMART" id="SM00516">
    <property type="entry name" value="SEC14"/>
    <property type="match status" value="1"/>
</dbReference>
<dbReference type="Gene3D" id="3.40.525.10">
    <property type="entry name" value="CRAL-TRIO lipid binding domain"/>
    <property type="match status" value="2"/>
</dbReference>
<dbReference type="InterPro" id="IPR052578">
    <property type="entry name" value="PI_Transfer_CRAL-TRIO"/>
</dbReference>
<dbReference type="CDD" id="cd00170">
    <property type="entry name" value="SEC14"/>
    <property type="match status" value="1"/>
</dbReference>
<organism evidence="3 4">
    <name type="scientific">Vicia faba</name>
    <name type="common">Broad bean</name>
    <name type="synonym">Faba vulgaris</name>
    <dbReference type="NCBI Taxonomy" id="3906"/>
    <lineage>
        <taxon>Eukaryota</taxon>
        <taxon>Viridiplantae</taxon>
        <taxon>Streptophyta</taxon>
        <taxon>Embryophyta</taxon>
        <taxon>Tracheophyta</taxon>
        <taxon>Spermatophyta</taxon>
        <taxon>Magnoliopsida</taxon>
        <taxon>eudicotyledons</taxon>
        <taxon>Gunneridae</taxon>
        <taxon>Pentapetalae</taxon>
        <taxon>rosids</taxon>
        <taxon>fabids</taxon>
        <taxon>Fabales</taxon>
        <taxon>Fabaceae</taxon>
        <taxon>Papilionoideae</taxon>
        <taxon>50 kb inversion clade</taxon>
        <taxon>NPAAA clade</taxon>
        <taxon>Hologalegina</taxon>
        <taxon>IRL clade</taxon>
        <taxon>Fabeae</taxon>
        <taxon>Vicia</taxon>
    </lineage>
</organism>
<feature type="domain" description="CRAL-TRIO" evidence="2">
    <location>
        <begin position="88"/>
        <end position="209"/>
    </location>
</feature>
<feature type="compositionally biased region" description="Polar residues" evidence="1">
    <location>
        <begin position="231"/>
        <end position="263"/>
    </location>
</feature>
<evidence type="ECO:0000259" key="2">
    <source>
        <dbReference type="SMART" id="SM00516"/>
    </source>
</evidence>
<proteinExistence type="predicted"/>
<dbReference type="InterPro" id="IPR001251">
    <property type="entry name" value="CRAL-TRIO_dom"/>
</dbReference>
<keyword evidence="4" id="KW-1185">Reference proteome</keyword>
<evidence type="ECO:0000256" key="1">
    <source>
        <dbReference type="SAM" id="MobiDB-lite"/>
    </source>
</evidence>
<dbReference type="SUPFAM" id="SSF46938">
    <property type="entry name" value="CRAL/TRIO N-terminal domain"/>
    <property type="match status" value="1"/>
</dbReference>
<evidence type="ECO:0000313" key="3">
    <source>
        <dbReference type="EMBL" id="CAI8597491.1"/>
    </source>
</evidence>
<evidence type="ECO:0000313" key="4">
    <source>
        <dbReference type="Proteomes" id="UP001157006"/>
    </source>
</evidence>
<dbReference type="InterPro" id="IPR036865">
    <property type="entry name" value="CRAL-TRIO_dom_sf"/>
</dbReference>
<dbReference type="GO" id="GO:0008526">
    <property type="term" value="F:phosphatidylinositol transfer activity"/>
    <property type="evidence" value="ECO:0007669"/>
    <property type="project" value="TreeGrafter"/>
</dbReference>
<dbReference type="PANTHER" id="PTHR45824:SF8">
    <property type="entry name" value="CRAL-TRIO LIPID BINDING DOMAIN, CRAL_TRIO DOMAIN-CONTAINING PROTEIN-RELATED"/>
    <property type="match status" value="1"/>
</dbReference>
<gene>
    <name evidence="3" type="ORF">VFH_II084120</name>
</gene>
<dbReference type="InterPro" id="IPR036273">
    <property type="entry name" value="CRAL/TRIO_N_dom_sf"/>
</dbReference>
<dbReference type="SUPFAM" id="SSF52087">
    <property type="entry name" value="CRAL/TRIO domain"/>
    <property type="match status" value="1"/>
</dbReference>
<reference evidence="3 4" key="1">
    <citation type="submission" date="2023-01" db="EMBL/GenBank/DDBJ databases">
        <authorList>
            <person name="Kreplak J."/>
        </authorList>
    </citation>
    <scope>NUCLEOTIDE SEQUENCE [LARGE SCALE GENOMIC DNA]</scope>
</reference>
<dbReference type="Proteomes" id="UP001157006">
    <property type="component" value="Chromosome 2"/>
</dbReference>
<dbReference type="EMBL" id="OX451737">
    <property type="protein sequence ID" value="CAI8597491.1"/>
    <property type="molecule type" value="Genomic_DNA"/>
</dbReference>
<sequence length="271" mass="31306">MSEDLKKTGSVGHEKMSQEQHAKIIEVREMIGTLSEKETVYCTDASISRYLKSQNWNVKKASQMLKQSLKWRREYKPEEIRWDDVSNEAKIGKMYRANYCDKHGRPVIIMKTNRQNSKSLTEEIKHFVYCMENAVLNLPPLQEQRLGLAIMYDAPGIFQPFFAMVKVLLESESYKKVKFVYPNDQNTKKIMESLFNMDQLEPAFGGNDDTEFDMNKYAKRMKEEDNKMHSFWTSHNIPSSDSTGSEADSDASNNEKTLGSSLPNPEKSLEV</sequence>
<dbReference type="Pfam" id="PF00650">
    <property type="entry name" value="CRAL_TRIO"/>
    <property type="match status" value="1"/>
</dbReference>
<feature type="region of interest" description="Disordered" evidence="1">
    <location>
        <begin position="231"/>
        <end position="271"/>
    </location>
</feature>
<dbReference type="AlphaFoldDB" id="A0AAV0ZGG8"/>
<dbReference type="PANTHER" id="PTHR45824">
    <property type="entry name" value="GH16843P"/>
    <property type="match status" value="1"/>
</dbReference>
<accession>A0AAV0ZGG8</accession>
<protein>
    <recommendedName>
        <fullName evidence="2">CRAL-TRIO domain-containing protein</fullName>
    </recommendedName>
</protein>
<name>A0AAV0ZGG8_VICFA</name>